<keyword evidence="1" id="KW-1133">Transmembrane helix</keyword>
<evidence type="ECO:0000313" key="3">
    <source>
        <dbReference type="EMBL" id="BAD10166.1"/>
    </source>
</evidence>
<keyword evidence="1" id="KW-0812">Transmembrane</keyword>
<sequence length="143" mass="15477">MAAHGGGDLEAAAAAQYHACRRGRRSARTRSAWWSSFGRRCSRDCLLWTLALLGLTVLLLSTRLATTTTLRGRFRNHDLGLGAFSVHLAGYEGTPTAARERGRVSVCEREEHGKEEAWARRGGARRLGVEGGGGAAASTRRRS</sequence>
<dbReference type="Proteomes" id="UP000000763">
    <property type="component" value="Chromosome 8"/>
</dbReference>
<reference evidence="4" key="4">
    <citation type="journal article" date="2008" name="Nucleic Acids Res.">
        <title>The rice annotation project database (RAP-DB): 2008 update.</title>
        <authorList>
            <consortium name="The rice annotation project (RAP)"/>
        </authorList>
    </citation>
    <scope>GENOME REANNOTATION</scope>
    <source>
        <strain evidence="4">cv. Nipponbare</strain>
    </source>
</reference>
<gene>
    <name evidence="2" type="ORF">OJ1134_H03.15</name>
    <name evidence="3" type="ORF">OSJNBa0025J22.5</name>
</gene>
<dbReference type="AlphaFoldDB" id="Q6Z3S7"/>
<keyword evidence="1" id="KW-0472">Membrane</keyword>
<feature type="transmembrane region" description="Helical" evidence="1">
    <location>
        <begin position="46"/>
        <end position="65"/>
    </location>
</feature>
<proteinExistence type="predicted"/>
<evidence type="ECO:0000313" key="4">
    <source>
        <dbReference type="Proteomes" id="UP000000763"/>
    </source>
</evidence>
<reference evidence="3" key="2">
    <citation type="submission" date="2002-05" db="EMBL/GenBank/DDBJ databases">
        <title>Oryza sativa nipponbare(GA3) genomic DNA, chromosome 8, BAC clone:OSJNBa0025J22.</title>
        <authorList>
            <person name="Sasaki T."/>
            <person name="Matsumoto T."/>
            <person name="Katayose Y."/>
        </authorList>
    </citation>
    <scope>NUCLEOTIDE SEQUENCE</scope>
</reference>
<organism evidence="3 4">
    <name type="scientific">Oryza sativa subsp. japonica</name>
    <name type="common">Rice</name>
    <dbReference type="NCBI Taxonomy" id="39947"/>
    <lineage>
        <taxon>Eukaryota</taxon>
        <taxon>Viridiplantae</taxon>
        <taxon>Streptophyta</taxon>
        <taxon>Embryophyta</taxon>
        <taxon>Tracheophyta</taxon>
        <taxon>Spermatophyta</taxon>
        <taxon>Magnoliopsida</taxon>
        <taxon>Liliopsida</taxon>
        <taxon>Poales</taxon>
        <taxon>Poaceae</taxon>
        <taxon>BOP clade</taxon>
        <taxon>Oryzoideae</taxon>
        <taxon>Oryzeae</taxon>
        <taxon>Oryzinae</taxon>
        <taxon>Oryza</taxon>
        <taxon>Oryza sativa</taxon>
    </lineage>
</organism>
<name>Q6Z3S7_ORYSJ</name>
<reference evidence="2" key="1">
    <citation type="submission" date="2001-07" db="EMBL/GenBank/DDBJ databases">
        <title>Oryza sativa nipponbare(GA3) genomic DNA, chromosome 8, BAC clone:OJ1134_H03.</title>
        <authorList>
            <person name="Sasaki T."/>
            <person name="Matsumoto T."/>
            <person name="Yamamoto K."/>
        </authorList>
    </citation>
    <scope>NUCLEOTIDE SEQUENCE</scope>
</reference>
<evidence type="ECO:0000256" key="1">
    <source>
        <dbReference type="SAM" id="Phobius"/>
    </source>
</evidence>
<evidence type="ECO:0000313" key="2">
    <source>
        <dbReference type="EMBL" id="BAD08829.1"/>
    </source>
</evidence>
<protein>
    <submittedName>
        <fullName evidence="3">Uncharacterized protein</fullName>
    </submittedName>
</protein>
<dbReference type="EMBL" id="AP003883">
    <property type="protein sequence ID" value="BAD08829.1"/>
    <property type="molecule type" value="Genomic_DNA"/>
</dbReference>
<dbReference type="EMBL" id="AP005245">
    <property type="protein sequence ID" value="BAD10166.1"/>
    <property type="molecule type" value="Genomic_DNA"/>
</dbReference>
<reference evidence="4" key="3">
    <citation type="journal article" date="2005" name="Nature">
        <title>The map-based sequence of the rice genome.</title>
        <authorList>
            <consortium name="International rice genome sequencing project (IRGSP)"/>
            <person name="Matsumoto T."/>
            <person name="Wu J."/>
            <person name="Kanamori H."/>
            <person name="Katayose Y."/>
            <person name="Fujisawa M."/>
            <person name="Namiki N."/>
            <person name="Mizuno H."/>
            <person name="Yamamoto K."/>
            <person name="Antonio B.A."/>
            <person name="Baba T."/>
            <person name="Sakata K."/>
            <person name="Nagamura Y."/>
            <person name="Aoki H."/>
            <person name="Arikawa K."/>
            <person name="Arita K."/>
            <person name="Bito T."/>
            <person name="Chiden Y."/>
            <person name="Fujitsuka N."/>
            <person name="Fukunaka R."/>
            <person name="Hamada M."/>
            <person name="Harada C."/>
            <person name="Hayashi A."/>
            <person name="Hijishita S."/>
            <person name="Honda M."/>
            <person name="Hosokawa S."/>
            <person name="Ichikawa Y."/>
            <person name="Idonuma A."/>
            <person name="Iijima M."/>
            <person name="Ikeda M."/>
            <person name="Ikeno M."/>
            <person name="Ito K."/>
            <person name="Ito S."/>
            <person name="Ito T."/>
            <person name="Ito Y."/>
            <person name="Ito Y."/>
            <person name="Iwabuchi A."/>
            <person name="Kamiya K."/>
            <person name="Karasawa W."/>
            <person name="Kurita K."/>
            <person name="Katagiri S."/>
            <person name="Kikuta A."/>
            <person name="Kobayashi H."/>
            <person name="Kobayashi N."/>
            <person name="Machita K."/>
            <person name="Maehara T."/>
            <person name="Masukawa M."/>
            <person name="Mizubayashi T."/>
            <person name="Mukai Y."/>
            <person name="Nagasaki H."/>
            <person name="Nagata Y."/>
            <person name="Naito S."/>
            <person name="Nakashima M."/>
            <person name="Nakama Y."/>
            <person name="Nakamichi Y."/>
            <person name="Nakamura M."/>
            <person name="Meguro A."/>
            <person name="Negishi M."/>
            <person name="Ohta I."/>
            <person name="Ohta T."/>
            <person name="Okamoto M."/>
            <person name="Ono N."/>
            <person name="Saji S."/>
            <person name="Sakaguchi M."/>
            <person name="Sakai K."/>
            <person name="Shibata M."/>
            <person name="Shimokawa T."/>
            <person name="Song J."/>
            <person name="Takazaki Y."/>
            <person name="Terasawa K."/>
            <person name="Tsugane M."/>
            <person name="Tsuji K."/>
            <person name="Ueda S."/>
            <person name="Waki K."/>
            <person name="Yamagata H."/>
            <person name="Yamamoto M."/>
            <person name="Yamamoto S."/>
            <person name="Yamane H."/>
            <person name="Yoshiki S."/>
            <person name="Yoshihara R."/>
            <person name="Yukawa K."/>
            <person name="Zhong H."/>
            <person name="Yano M."/>
            <person name="Yuan Q."/>
            <person name="Ouyang S."/>
            <person name="Liu J."/>
            <person name="Jones K.M."/>
            <person name="Gansberger K."/>
            <person name="Moffat K."/>
            <person name="Hill J."/>
            <person name="Bera J."/>
            <person name="Fadrosh D."/>
            <person name="Jin S."/>
            <person name="Johri S."/>
            <person name="Kim M."/>
            <person name="Overton L."/>
            <person name="Reardon M."/>
            <person name="Tsitrin T."/>
            <person name="Vuong H."/>
            <person name="Weaver B."/>
            <person name="Ciecko A."/>
            <person name="Tallon L."/>
            <person name="Jackson J."/>
            <person name="Pai G."/>
            <person name="Aken S.V."/>
            <person name="Utterback T."/>
            <person name="Reidmuller S."/>
            <person name="Feldblyum T."/>
            <person name="Hsiao J."/>
            <person name="Zismann V."/>
            <person name="Iobst S."/>
            <person name="de Vazeille A.R."/>
            <person name="Buell C.R."/>
            <person name="Ying K."/>
            <person name="Li Y."/>
            <person name="Lu T."/>
            <person name="Huang Y."/>
            <person name="Zhao Q."/>
            <person name="Feng Q."/>
            <person name="Zhang L."/>
            <person name="Zhu J."/>
            <person name="Weng Q."/>
            <person name="Mu J."/>
            <person name="Lu Y."/>
            <person name="Fan D."/>
            <person name="Liu Y."/>
            <person name="Guan J."/>
            <person name="Zhang Y."/>
            <person name="Yu S."/>
            <person name="Liu X."/>
            <person name="Zhang Y."/>
            <person name="Hong G."/>
            <person name="Han B."/>
            <person name="Choisne N."/>
            <person name="Demange N."/>
            <person name="Orjeda G."/>
            <person name="Samain S."/>
            <person name="Cattolico L."/>
            <person name="Pelletier E."/>
            <person name="Couloux A."/>
            <person name="Segurens B."/>
            <person name="Wincker P."/>
            <person name="D'Hont A."/>
            <person name="Scarpelli C."/>
            <person name="Weissenbach J."/>
            <person name="Salanoubat M."/>
            <person name="Quetier F."/>
            <person name="Yu Y."/>
            <person name="Kim H.R."/>
            <person name="Rambo T."/>
            <person name="Currie J."/>
            <person name="Collura K."/>
            <person name="Luo M."/>
            <person name="Yang T."/>
            <person name="Ammiraju J.S.S."/>
            <person name="Engler F."/>
            <person name="Soderlund C."/>
            <person name="Wing R.A."/>
            <person name="Palmer L.E."/>
            <person name="de la Bastide M."/>
            <person name="Spiegel L."/>
            <person name="Nascimento L."/>
            <person name="Zutavern T."/>
            <person name="O'Shaughnessy A."/>
            <person name="Dike S."/>
            <person name="Dedhia N."/>
            <person name="Preston R."/>
            <person name="Balija V."/>
            <person name="McCombie W.R."/>
            <person name="Chow T."/>
            <person name="Chen H."/>
            <person name="Chung M."/>
            <person name="Chen C."/>
            <person name="Shaw J."/>
            <person name="Wu H."/>
            <person name="Hsiao K."/>
            <person name="Chao Y."/>
            <person name="Chu M."/>
            <person name="Cheng C."/>
            <person name="Hour A."/>
            <person name="Lee P."/>
            <person name="Lin S."/>
            <person name="Lin Y."/>
            <person name="Liou J."/>
            <person name="Liu S."/>
            <person name="Hsing Y."/>
            <person name="Raghuvanshi S."/>
            <person name="Mohanty A."/>
            <person name="Bharti A.K."/>
            <person name="Gaur A."/>
            <person name="Gupta V."/>
            <person name="Kumar D."/>
            <person name="Ravi V."/>
            <person name="Vij S."/>
            <person name="Kapur A."/>
            <person name="Khurana P."/>
            <person name="Khurana P."/>
            <person name="Khurana J.P."/>
            <person name="Tyagi A.K."/>
            <person name="Gaikwad K."/>
            <person name="Singh A."/>
            <person name="Dalal V."/>
            <person name="Srivastava S."/>
            <person name="Dixit A."/>
            <person name="Pal A.K."/>
            <person name="Ghazi I.A."/>
            <person name="Yadav M."/>
            <person name="Pandit A."/>
            <person name="Bhargava A."/>
            <person name="Sureshbabu K."/>
            <person name="Batra K."/>
            <person name="Sharma T.R."/>
            <person name="Mohapatra T."/>
            <person name="Singh N.K."/>
            <person name="Messing J."/>
            <person name="Nelson A.B."/>
            <person name="Fuks G."/>
            <person name="Kavchok S."/>
            <person name="Keizer G."/>
            <person name="Linton E."/>
            <person name="Llaca V."/>
            <person name="Song R."/>
            <person name="Tanyolac B."/>
            <person name="Young S."/>
            <person name="Ho-Il K."/>
            <person name="Hahn J.H."/>
            <person name="Sangsakoo G."/>
            <person name="Vanavichit A."/>
            <person name="de Mattos Luiz.A.T."/>
            <person name="Zimmer P.D."/>
            <person name="Malone G."/>
            <person name="Dellagostin O."/>
            <person name="de Oliveira A.C."/>
            <person name="Bevan M."/>
            <person name="Bancroft I."/>
            <person name="Minx P."/>
            <person name="Cordum H."/>
            <person name="Wilson R."/>
            <person name="Cheng Z."/>
            <person name="Jin W."/>
            <person name="Jiang J."/>
            <person name="Leong S.A."/>
            <person name="Iwama H."/>
            <person name="Gojobori T."/>
            <person name="Itoh T."/>
            <person name="Niimura Y."/>
            <person name="Fujii Y."/>
            <person name="Habara T."/>
            <person name="Sakai H."/>
            <person name="Sato Y."/>
            <person name="Wilson G."/>
            <person name="Kumar K."/>
            <person name="McCouch S."/>
            <person name="Juretic N."/>
            <person name="Hoen D."/>
            <person name="Wright S."/>
            <person name="Bruskiewich R."/>
            <person name="Bureau T."/>
            <person name="Miyao A."/>
            <person name="Hirochika H."/>
            <person name="Nishikawa T."/>
            <person name="Kadowaki K."/>
            <person name="Sugiura M."/>
            <person name="Burr B."/>
            <person name="Sasaki T."/>
        </authorList>
    </citation>
    <scope>NUCLEOTIDE SEQUENCE [LARGE SCALE GENOMIC DNA]</scope>
    <source>
        <strain evidence="4">cv. Nipponbare</strain>
    </source>
</reference>
<accession>Q6Z3S7</accession>